<dbReference type="PANTHER" id="PTHR34724">
    <property type="entry name" value="OS12G0596101 PROTEIN"/>
    <property type="match status" value="1"/>
</dbReference>
<dbReference type="RefSeq" id="XP_051440301.1">
    <property type="nucleotide sequence ID" value="XM_051592484.1"/>
</dbReference>
<dbReference type="Proteomes" id="UP001206595">
    <property type="component" value="Unassembled WGS sequence"/>
</dbReference>
<accession>A0AAD5H7Y5</accession>
<keyword evidence="2" id="KW-1185">Reference proteome</keyword>
<evidence type="ECO:0000313" key="1">
    <source>
        <dbReference type="EMBL" id="KAI8575297.1"/>
    </source>
</evidence>
<name>A0AAD5H7Y5_UMBRA</name>
<dbReference type="GeneID" id="75917827"/>
<reference evidence="1" key="2">
    <citation type="journal article" date="2022" name="Proc. Natl. Acad. Sci. U.S.A.">
        <title>Diploid-dominant life cycles characterize the early evolution of Fungi.</title>
        <authorList>
            <person name="Amses K.R."/>
            <person name="Simmons D.R."/>
            <person name="Longcore J.E."/>
            <person name="Mondo S.J."/>
            <person name="Seto K."/>
            <person name="Jeronimo G.H."/>
            <person name="Bonds A.E."/>
            <person name="Quandt C.A."/>
            <person name="Davis W.J."/>
            <person name="Chang Y."/>
            <person name="Federici B.A."/>
            <person name="Kuo A."/>
            <person name="LaButti K."/>
            <person name="Pangilinan J."/>
            <person name="Andreopoulos W."/>
            <person name="Tritt A."/>
            <person name="Riley R."/>
            <person name="Hundley H."/>
            <person name="Johnson J."/>
            <person name="Lipzen A."/>
            <person name="Barry K."/>
            <person name="Lang B.F."/>
            <person name="Cuomo C.A."/>
            <person name="Buchler N.E."/>
            <person name="Grigoriev I.V."/>
            <person name="Spatafora J.W."/>
            <person name="Stajich J.E."/>
            <person name="James T.Y."/>
        </authorList>
    </citation>
    <scope>NUCLEOTIDE SEQUENCE</scope>
    <source>
        <strain evidence="1">AG</strain>
    </source>
</reference>
<proteinExistence type="predicted"/>
<comment type="caution">
    <text evidence="1">The sequence shown here is derived from an EMBL/GenBank/DDBJ whole genome shotgun (WGS) entry which is preliminary data.</text>
</comment>
<dbReference type="AlphaFoldDB" id="A0AAD5H7Y5"/>
<protein>
    <submittedName>
        <fullName evidence="1">Uncharacterized protein</fullName>
    </submittedName>
</protein>
<evidence type="ECO:0000313" key="2">
    <source>
        <dbReference type="Proteomes" id="UP001206595"/>
    </source>
</evidence>
<gene>
    <name evidence="1" type="ORF">K450DRAFT_262463</name>
</gene>
<organism evidence="1 2">
    <name type="scientific">Umbelopsis ramanniana AG</name>
    <dbReference type="NCBI Taxonomy" id="1314678"/>
    <lineage>
        <taxon>Eukaryota</taxon>
        <taxon>Fungi</taxon>
        <taxon>Fungi incertae sedis</taxon>
        <taxon>Mucoromycota</taxon>
        <taxon>Mucoromycotina</taxon>
        <taxon>Umbelopsidomycetes</taxon>
        <taxon>Umbelopsidales</taxon>
        <taxon>Umbelopsidaceae</taxon>
        <taxon>Umbelopsis</taxon>
    </lineage>
</organism>
<dbReference type="PANTHER" id="PTHR34724:SF2">
    <property type="entry name" value="OS12G0596101 PROTEIN"/>
    <property type="match status" value="1"/>
</dbReference>
<sequence length="57" mass="6362">MCKKATCDTCGKRSWWGCGYHIPSVMDSVPEEERCKCEPAVKVEGKDYPPKAGKPDE</sequence>
<dbReference type="EMBL" id="MU620988">
    <property type="protein sequence ID" value="KAI8575297.1"/>
    <property type="molecule type" value="Genomic_DNA"/>
</dbReference>
<reference evidence="1" key="1">
    <citation type="submission" date="2021-06" db="EMBL/GenBank/DDBJ databases">
        <authorList>
            <consortium name="DOE Joint Genome Institute"/>
            <person name="Mondo S.J."/>
            <person name="Amses K.R."/>
            <person name="Simmons D.R."/>
            <person name="Longcore J.E."/>
            <person name="Seto K."/>
            <person name="Alves G.H."/>
            <person name="Bonds A.E."/>
            <person name="Quandt C.A."/>
            <person name="Davis W.J."/>
            <person name="Chang Y."/>
            <person name="Letcher P.M."/>
            <person name="Powell M.J."/>
            <person name="Kuo A."/>
            <person name="Labutti K."/>
            <person name="Pangilinan J."/>
            <person name="Andreopoulos W."/>
            <person name="Tritt A."/>
            <person name="Riley R."/>
            <person name="Hundley H."/>
            <person name="Johnson J."/>
            <person name="Lipzen A."/>
            <person name="Barry K."/>
            <person name="Berbee M.L."/>
            <person name="Buchler N.E."/>
            <person name="Grigoriev I.V."/>
            <person name="Spatafora J.W."/>
            <person name="Stajich J.E."/>
            <person name="James T.Y."/>
        </authorList>
    </citation>
    <scope>NUCLEOTIDE SEQUENCE</scope>
    <source>
        <strain evidence="1">AG</strain>
    </source>
</reference>